<dbReference type="GO" id="GO:1990904">
    <property type="term" value="C:ribonucleoprotein complex"/>
    <property type="evidence" value="ECO:0007669"/>
    <property type="project" value="UniProtKB-KW"/>
</dbReference>
<comment type="caution">
    <text evidence="6">The sequence shown here is derived from an EMBL/GenBank/DDBJ whole genome shotgun (WGS) entry which is preliminary data.</text>
</comment>
<dbReference type="EMBL" id="LAZR01059088">
    <property type="protein sequence ID" value="KKK68535.1"/>
    <property type="molecule type" value="Genomic_DNA"/>
</dbReference>
<evidence type="ECO:0000256" key="2">
    <source>
        <dbReference type="ARBA" id="ARBA00022730"/>
    </source>
</evidence>
<dbReference type="Pfam" id="PF00410">
    <property type="entry name" value="Ribosomal_S8"/>
    <property type="match status" value="1"/>
</dbReference>
<comment type="similarity">
    <text evidence="1">Belongs to the universal ribosomal protein uS8 family.</text>
</comment>
<evidence type="ECO:0000256" key="4">
    <source>
        <dbReference type="ARBA" id="ARBA00022980"/>
    </source>
</evidence>
<dbReference type="PANTHER" id="PTHR11758">
    <property type="entry name" value="40S RIBOSOMAL PROTEIN S15A"/>
    <property type="match status" value="1"/>
</dbReference>
<dbReference type="SUPFAM" id="SSF56047">
    <property type="entry name" value="Ribosomal protein S8"/>
    <property type="match status" value="1"/>
</dbReference>
<reference evidence="6" key="1">
    <citation type="journal article" date="2015" name="Nature">
        <title>Complex archaea that bridge the gap between prokaryotes and eukaryotes.</title>
        <authorList>
            <person name="Spang A."/>
            <person name="Saw J.H."/>
            <person name="Jorgensen S.L."/>
            <person name="Zaremba-Niedzwiedzka K."/>
            <person name="Martijn J."/>
            <person name="Lind A.E."/>
            <person name="van Eijk R."/>
            <person name="Schleper C."/>
            <person name="Guy L."/>
            <person name="Ettema T.J."/>
        </authorList>
    </citation>
    <scope>NUCLEOTIDE SEQUENCE</scope>
</reference>
<dbReference type="GO" id="GO:0006412">
    <property type="term" value="P:translation"/>
    <property type="evidence" value="ECO:0007669"/>
    <property type="project" value="InterPro"/>
</dbReference>
<dbReference type="GO" id="GO:0005840">
    <property type="term" value="C:ribosome"/>
    <property type="evidence" value="ECO:0007669"/>
    <property type="project" value="UniProtKB-KW"/>
</dbReference>
<protein>
    <recommendedName>
        <fullName evidence="7">30S ribosomal protein S8</fullName>
    </recommendedName>
</protein>
<evidence type="ECO:0008006" key="7">
    <source>
        <dbReference type="Google" id="ProtNLM"/>
    </source>
</evidence>
<sequence length="132" mass="14394">MSIADPIADMLTRIRNAVRNQSEIVNVLASGVCEGIAQVLKAEGYIQDCKRIDDGKHGLLRVYLRYGPNGEQIITQIKRVSRLGRRVYSGVGKLPRPLDGLGVAIVSTSRGVLSDRECRKQNVGGEVLCTVC</sequence>
<dbReference type="GO" id="GO:0003735">
    <property type="term" value="F:structural constituent of ribosome"/>
    <property type="evidence" value="ECO:0007669"/>
    <property type="project" value="InterPro"/>
</dbReference>
<dbReference type="Gene3D" id="3.30.1370.30">
    <property type="match status" value="1"/>
</dbReference>
<name>A0A0F8Y4J5_9ZZZZ</name>
<gene>
    <name evidence="6" type="ORF">LCGC14_2943090</name>
</gene>
<keyword evidence="4" id="KW-0689">Ribosomal protein</keyword>
<dbReference type="HAMAP" id="MF_01302_B">
    <property type="entry name" value="Ribosomal_uS8_B"/>
    <property type="match status" value="1"/>
</dbReference>
<keyword evidence="3" id="KW-0694">RNA-binding</keyword>
<evidence type="ECO:0000313" key="6">
    <source>
        <dbReference type="EMBL" id="KKK68535.1"/>
    </source>
</evidence>
<dbReference type="AlphaFoldDB" id="A0A0F8Y4J5"/>
<dbReference type="Gene3D" id="3.30.1490.10">
    <property type="match status" value="1"/>
</dbReference>
<dbReference type="GO" id="GO:0005737">
    <property type="term" value="C:cytoplasm"/>
    <property type="evidence" value="ECO:0007669"/>
    <property type="project" value="UniProtKB-ARBA"/>
</dbReference>
<keyword evidence="2" id="KW-0699">rRNA-binding</keyword>
<evidence type="ECO:0000256" key="5">
    <source>
        <dbReference type="ARBA" id="ARBA00023274"/>
    </source>
</evidence>
<organism evidence="6">
    <name type="scientific">marine sediment metagenome</name>
    <dbReference type="NCBI Taxonomy" id="412755"/>
    <lineage>
        <taxon>unclassified sequences</taxon>
        <taxon>metagenomes</taxon>
        <taxon>ecological metagenomes</taxon>
    </lineage>
</organism>
<evidence type="ECO:0000256" key="1">
    <source>
        <dbReference type="ARBA" id="ARBA00006471"/>
    </source>
</evidence>
<dbReference type="NCBIfam" id="NF001109">
    <property type="entry name" value="PRK00136.1"/>
    <property type="match status" value="1"/>
</dbReference>
<evidence type="ECO:0000256" key="3">
    <source>
        <dbReference type="ARBA" id="ARBA00022884"/>
    </source>
</evidence>
<dbReference type="FunFam" id="3.30.1370.30:FF:000002">
    <property type="entry name" value="30S ribosomal protein S8"/>
    <property type="match status" value="1"/>
</dbReference>
<dbReference type="GO" id="GO:0019843">
    <property type="term" value="F:rRNA binding"/>
    <property type="evidence" value="ECO:0007669"/>
    <property type="project" value="UniProtKB-KW"/>
</dbReference>
<dbReference type="FunFam" id="3.30.1490.10:FF:000001">
    <property type="entry name" value="30S ribosomal protein S8"/>
    <property type="match status" value="1"/>
</dbReference>
<dbReference type="InterPro" id="IPR000630">
    <property type="entry name" value="Ribosomal_uS8"/>
</dbReference>
<keyword evidence="5" id="KW-0687">Ribonucleoprotein</keyword>
<proteinExistence type="inferred from homology"/>
<accession>A0A0F8Y4J5</accession>
<dbReference type="InterPro" id="IPR035987">
    <property type="entry name" value="Ribosomal_uS8_sf"/>
</dbReference>